<dbReference type="KEGG" id="aplc:110973284"/>
<dbReference type="InterPro" id="IPR017452">
    <property type="entry name" value="GPCR_Rhodpsn_7TM"/>
</dbReference>
<dbReference type="GO" id="GO:0005886">
    <property type="term" value="C:plasma membrane"/>
    <property type="evidence" value="ECO:0007669"/>
    <property type="project" value="UniProtKB-SubCell"/>
</dbReference>
<evidence type="ECO:0000256" key="1">
    <source>
        <dbReference type="ARBA" id="ARBA00004651"/>
    </source>
</evidence>
<dbReference type="OMA" id="SCTWNSY"/>
<feature type="transmembrane region" description="Helical" evidence="9">
    <location>
        <begin position="133"/>
        <end position="157"/>
    </location>
</feature>
<keyword evidence="8" id="KW-0807">Transducer</keyword>
<feature type="domain" description="G-protein coupled receptors family 1 profile" evidence="10">
    <location>
        <begin position="37"/>
        <end position="296"/>
    </location>
</feature>
<feature type="transmembrane region" description="Helical" evidence="9">
    <location>
        <begin position="22"/>
        <end position="45"/>
    </location>
</feature>
<name>A0A8B7XFW7_ACAPL</name>
<dbReference type="AlphaFoldDB" id="A0A8B7XFW7"/>
<reference evidence="12" key="1">
    <citation type="submission" date="2025-08" db="UniProtKB">
        <authorList>
            <consortium name="RefSeq"/>
        </authorList>
    </citation>
    <scope>IDENTIFICATION</scope>
</reference>
<evidence type="ECO:0000256" key="3">
    <source>
        <dbReference type="ARBA" id="ARBA00022692"/>
    </source>
</evidence>
<evidence type="ECO:0000313" key="12">
    <source>
        <dbReference type="RefSeq" id="XP_022079668.1"/>
    </source>
</evidence>
<evidence type="ECO:0000256" key="2">
    <source>
        <dbReference type="ARBA" id="ARBA00022475"/>
    </source>
</evidence>
<dbReference type="PRINTS" id="PR00237">
    <property type="entry name" value="GPCRRHODOPSN"/>
</dbReference>
<feature type="transmembrane region" description="Helical" evidence="9">
    <location>
        <begin position="277"/>
        <end position="298"/>
    </location>
</feature>
<evidence type="ECO:0000256" key="5">
    <source>
        <dbReference type="ARBA" id="ARBA00023040"/>
    </source>
</evidence>
<evidence type="ECO:0000256" key="4">
    <source>
        <dbReference type="ARBA" id="ARBA00022989"/>
    </source>
</evidence>
<protein>
    <submittedName>
        <fullName evidence="12">Rhodopsin, GQ-coupled-like</fullName>
    </submittedName>
</protein>
<dbReference type="InterPro" id="IPR000276">
    <property type="entry name" value="GPCR_Rhodpsn"/>
</dbReference>
<keyword evidence="11" id="KW-1185">Reference proteome</keyword>
<dbReference type="Pfam" id="PF00001">
    <property type="entry name" value="7tm_1"/>
    <property type="match status" value="1"/>
</dbReference>
<keyword evidence="2" id="KW-1003">Cell membrane</keyword>
<keyword evidence="6 9" id="KW-0472">Membrane</keyword>
<evidence type="ECO:0000256" key="7">
    <source>
        <dbReference type="ARBA" id="ARBA00023170"/>
    </source>
</evidence>
<dbReference type="PANTHER" id="PTHR24228">
    <property type="entry name" value="B2 BRADYKININ RECEPTOR/ANGIOTENSIN II RECEPTOR"/>
    <property type="match status" value="1"/>
</dbReference>
<evidence type="ECO:0000256" key="6">
    <source>
        <dbReference type="ARBA" id="ARBA00023136"/>
    </source>
</evidence>
<evidence type="ECO:0000256" key="9">
    <source>
        <dbReference type="SAM" id="Phobius"/>
    </source>
</evidence>
<organism evidence="11 12">
    <name type="scientific">Acanthaster planci</name>
    <name type="common">Crown-of-thorns starfish</name>
    <dbReference type="NCBI Taxonomy" id="133434"/>
    <lineage>
        <taxon>Eukaryota</taxon>
        <taxon>Metazoa</taxon>
        <taxon>Echinodermata</taxon>
        <taxon>Eleutherozoa</taxon>
        <taxon>Asterozoa</taxon>
        <taxon>Asteroidea</taxon>
        <taxon>Valvatacea</taxon>
        <taxon>Valvatida</taxon>
        <taxon>Acanthasteridae</taxon>
        <taxon>Acanthaster</taxon>
    </lineage>
</organism>
<dbReference type="CDD" id="cd00637">
    <property type="entry name" value="7tm_classA_rhodopsin-like"/>
    <property type="match status" value="1"/>
</dbReference>
<keyword evidence="7" id="KW-0675">Receptor</keyword>
<dbReference type="PROSITE" id="PS50262">
    <property type="entry name" value="G_PROTEIN_RECEP_F1_2"/>
    <property type="match status" value="1"/>
</dbReference>
<dbReference type="RefSeq" id="XP_022079668.1">
    <property type="nucleotide sequence ID" value="XM_022223976.1"/>
</dbReference>
<dbReference type="GO" id="GO:0004930">
    <property type="term" value="F:G protein-coupled receptor activity"/>
    <property type="evidence" value="ECO:0007669"/>
    <property type="project" value="UniProtKB-KW"/>
</dbReference>
<feature type="transmembrane region" description="Helical" evidence="9">
    <location>
        <begin position="87"/>
        <end position="112"/>
    </location>
</feature>
<dbReference type="OrthoDB" id="2105199at2759"/>
<dbReference type="GeneID" id="110973284"/>
<dbReference type="Proteomes" id="UP000694845">
    <property type="component" value="Unplaced"/>
</dbReference>
<keyword evidence="4 9" id="KW-1133">Transmembrane helix</keyword>
<feature type="transmembrane region" description="Helical" evidence="9">
    <location>
        <begin position="250"/>
        <end position="271"/>
    </location>
</feature>
<evidence type="ECO:0000259" key="10">
    <source>
        <dbReference type="PROSITE" id="PS50262"/>
    </source>
</evidence>
<sequence>MADNYSGDATQTFLLNDIERPIIGGLLGIISVCSFYGNILVITAFTLSRKLQNTTNIFVVNLSVADLITSLGIPVNVVAIASPRLLPGWLCVWCGFFSVVCVGCSVYTLACIAAYRLNVISRRQRGWTKFARAVIISVVVGLTWIIPGAVAALPLVFGLGEFGYNSKYSSCTWNSYTQTTMYSLILSASYYPIPMIIITTCYAKIFFILRNVKKRVNQEPTVPSLSSGVLRPAQRAPCAMEKRQATVTKNMFYVVCAFLLCMTPYSVALVTPGSDTFIPYAGVILMLSSSVNPTIYATKHPDFSKVMRKIATCKFNQIPHNVLK</sequence>
<evidence type="ECO:0000256" key="8">
    <source>
        <dbReference type="ARBA" id="ARBA00023224"/>
    </source>
</evidence>
<feature type="transmembrane region" description="Helical" evidence="9">
    <location>
        <begin position="190"/>
        <end position="209"/>
    </location>
</feature>
<comment type="subcellular location">
    <subcellularLocation>
        <location evidence="1">Cell membrane</location>
        <topology evidence="1">Multi-pass membrane protein</topology>
    </subcellularLocation>
</comment>
<dbReference type="PANTHER" id="PTHR24228:SF72">
    <property type="entry name" value="G-PROTEIN COUPLED RECEPTORS FAMILY 1 PROFILE DOMAIN-CONTAINING PROTEIN"/>
    <property type="match status" value="1"/>
</dbReference>
<proteinExistence type="predicted"/>
<gene>
    <name evidence="12" type="primary">LOC110973284</name>
</gene>
<feature type="transmembrane region" description="Helical" evidence="9">
    <location>
        <begin position="57"/>
        <end position="81"/>
    </location>
</feature>
<keyword evidence="5" id="KW-0297">G-protein coupled receptor</keyword>
<accession>A0A8B7XFW7</accession>
<dbReference type="SUPFAM" id="SSF81321">
    <property type="entry name" value="Family A G protein-coupled receptor-like"/>
    <property type="match status" value="1"/>
</dbReference>
<dbReference type="Gene3D" id="1.20.1070.10">
    <property type="entry name" value="Rhodopsin 7-helix transmembrane proteins"/>
    <property type="match status" value="1"/>
</dbReference>
<evidence type="ECO:0000313" key="11">
    <source>
        <dbReference type="Proteomes" id="UP000694845"/>
    </source>
</evidence>
<keyword evidence="3 9" id="KW-0812">Transmembrane</keyword>